<proteinExistence type="predicted"/>
<name>A0A098M4X0_9BACL</name>
<dbReference type="InterPro" id="IPR003848">
    <property type="entry name" value="DUF218"/>
</dbReference>
<dbReference type="CDD" id="cd06259">
    <property type="entry name" value="YdcF-like"/>
    <property type="match status" value="1"/>
</dbReference>
<dbReference type="Gene3D" id="3.40.50.620">
    <property type="entry name" value="HUPs"/>
    <property type="match status" value="1"/>
</dbReference>
<accession>A0A098M4X0</accession>
<organism evidence="2 3">
    <name type="scientific">Paenibacillus wynnii</name>
    <dbReference type="NCBI Taxonomy" id="268407"/>
    <lineage>
        <taxon>Bacteria</taxon>
        <taxon>Bacillati</taxon>
        <taxon>Bacillota</taxon>
        <taxon>Bacilli</taxon>
        <taxon>Bacillales</taxon>
        <taxon>Paenibacillaceae</taxon>
        <taxon>Paenibacillus</taxon>
    </lineage>
</organism>
<dbReference type="Proteomes" id="UP000029734">
    <property type="component" value="Unassembled WGS sequence"/>
</dbReference>
<dbReference type="PANTHER" id="PTHR30336">
    <property type="entry name" value="INNER MEMBRANE PROTEIN, PROBABLE PERMEASE"/>
    <property type="match status" value="1"/>
</dbReference>
<dbReference type="AlphaFoldDB" id="A0A098M4X0"/>
<sequence>MTRELIQKILFEDIKDDLKTSDCIFVPGSTRTSNKYRTPASVELYKQGRSNKILFSGGDNGEYIEAISMKEFAVGKGVPEDAILTETFSTNTKENVIESIKVLDEHIGLKNIKRILICTAFYHIRRCHLTFQQYAPTWIEYSFSPVLDKTTRPDNWWNYENGTRRVYKEINGLIRYAKKGDIMDYLIQ</sequence>
<reference evidence="2 3" key="1">
    <citation type="submission" date="2014-08" db="EMBL/GenBank/DDBJ databases">
        <authorList>
            <person name="den Bakker H.C."/>
        </authorList>
    </citation>
    <scope>NUCLEOTIDE SEQUENCE [LARGE SCALE GENOMIC DNA]</scope>
    <source>
        <strain evidence="2 3">DSM 18334</strain>
    </source>
</reference>
<reference evidence="2 3" key="2">
    <citation type="submission" date="2014-10" db="EMBL/GenBank/DDBJ databases">
        <title>Comparative genomics of the Paenibacillus odorifer group.</title>
        <authorList>
            <person name="Tsai Y.-C."/>
            <person name="Martin N."/>
            <person name="Korlach J."/>
            <person name="Wiedmann M."/>
        </authorList>
    </citation>
    <scope>NUCLEOTIDE SEQUENCE [LARGE SCALE GENOMIC DNA]</scope>
    <source>
        <strain evidence="2 3">DSM 18334</strain>
    </source>
</reference>
<feature type="domain" description="DUF218" evidence="1">
    <location>
        <begin position="22"/>
        <end position="145"/>
    </location>
</feature>
<evidence type="ECO:0000259" key="1">
    <source>
        <dbReference type="Pfam" id="PF02698"/>
    </source>
</evidence>
<dbReference type="Pfam" id="PF02698">
    <property type="entry name" value="DUF218"/>
    <property type="match status" value="1"/>
</dbReference>
<protein>
    <recommendedName>
        <fullName evidence="1">DUF218 domain-containing protein</fullName>
    </recommendedName>
</protein>
<dbReference type="InterPro" id="IPR014729">
    <property type="entry name" value="Rossmann-like_a/b/a_fold"/>
</dbReference>
<comment type="caution">
    <text evidence="2">The sequence shown here is derived from an EMBL/GenBank/DDBJ whole genome shotgun (WGS) entry which is preliminary data.</text>
</comment>
<evidence type="ECO:0000313" key="3">
    <source>
        <dbReference type="Proteomes" id="UP000029734"/>
    </source>
</evidence>
<gene>
    <name evidence="2" type="ORF">PWYN_20695</name>
</gene>
<evidence type="ECO:0000313" key="2">
    <source>
        <dbReference type="EMBL" id="KGE17078.1"/>
    </source>
</evidence>
<dbReference type="GO" id="GO:0005886">
    <property type="term" value="C:plasma membrane"/>
    <property type="evidence" value="ECO:0007669"/>
    <property type="project" value="TreeGrafter"/>
</dbReference>
<dbReference type="EMBL" id="JQCR01000003">
    <property type="protein sequence ID" value="KGE17078.1"/>
    <property type="molecule type" value="Genomic_DNA"/>
</dbReference>
<dbReference type="PANTHER" id="PTHR30336:SF20">
    <property type="entry name" value="DUF218 DOMAIN-CONTAINING PROTEIN"/>
    <property type="match status" value="1"/>
</dbReference>
<keyword evidence="3" id="KW-1185">Reference proteome</keyword>
<dbReference type="InterPro" id="IPR051599">
    <property type="entry name" value="Cell_Envelope_Assoc"/>
</dbReference>
<dbReference type="eggNOG" id="COG1434">
    <property type="taxonomic scope" value="Bacteria"/>
</dbReference>